<dbReference type="EMBL" id="UINC01007250">
    <property type="protein sequence ID" value="SVA32272.1"/>
    <property type="molecule type" value="Genomic_DNA"/>
</dbReference>
<name>A0A381UVU7_9ZZZZ</name>
<organism evidence="1">
    <name type="scientific">marine metagenome</name>
    <dbReference type="NCBI Taxonomy" id="408172"/>
    <lineage>
        <taxon>unclassified sequences</taxon>
        <taxon>metagenomes</taxon>
        <taxon>ecological metagenomes</taxon>
    </lineage>
</organism>
<gene>
    <name evidence="1" type="ORF">METZ01_LOCUS85126</name>
</gene>
<accession>A0A381UVU7</accession>
<sequence length="64" mass="6648">MPVLVSNCGADSGVGEGLMLSERAATVLNVLADEYLQSATPVASGEIARSLSQMVHRIQSNSSE</sequence>
<protein>
    <submittedName>
        <fullName evidence="1">Uncharacterized protein</fullName>
    </submittedName>
</protein>
<dbReference type="AlphaFoldDB" id="A0A381UVU7"/>
<evidence type="ECO:0000313" key="1">
    <source>
        <dbReference type="EMBL" id="SVA32272.1"/>
    </source>
</evidence>
<reference evidence="1" key="1">
    <citation type="submission" date="2018-05" db="EMBL/GenBank/DDBJ databases">
        <authorList>
            <person name="Lanie J.A."/>
            <person name="Ng W.-L."/>
            <person name="Kazmierczak K.M."/>
            <person name="Andrzejewski T.M."/>
            <person name="Davidsen T.M."/>
            <person name="Wayne K.J."/>
            <person name="Tettelin H."/>
            <person name="Glass J.I."/>
            <person name="Rusch D."/>
            <person name="Podicherti R."/>
            <person name="Tsui H.-C.T."/>
            <person name="Winkler M.E."/>
        </authorList>
    </citation>
    <scope>NUCLEOTIDE SEQUENCE</scope>
</reference>
<proteinExistence type="predicted"/>